<dbReference type="InterPro" id="IPR036465">
    <property type="entry name" value="vWFA_dom_sf"/>
</dbReference>
<organism evidence="4 5">
    <name type="scientific">Frigoriglobus tundricola</name>
    <dbReference type="NCBI Taxonomy" id="2774151"/>
    <lineage>
        <taxon>Bacteria</taxon>
        <taxon>Pseudomonadati</taxon>
        <taxon>Planctomycetota</taxon>
        <taxon>Planctomycetia</taxon>
        <taxon>Gemmatales</taxon>
        <taxon>Gemmataceae</taxon>
        <taxon>Frigoriglobus</taxon>
    </lineage>
</organism>
<evidence type="ECO:0000313" key="5">
    <source>
        <dbReference type="Proteomes" id="UP000503447"/>
    </source>
</evidence>
<dbReference type="Pfam" id="PF20013">
    <property type="entry name" value="GAP1-N2"/>
    <property type="match status" value="1"/>
</dbReference>
<protein>
    <recommendedName>
        <fullName evidence="6">VWFA domain-containing protein</fullName>
    </recommendedName>
</protein>
<keyword evidence="5" id="KW-1185">Reference proteome</keyword>
<dbReference type="Proteomes" id="UP000503447">
    <property type="component" value="Chromosome"/>
</dbReference>
<dbReference type="SUPFAM" id="SSF53300">
    <property type="entry name" value="vWA-like"/>
    <property type="match status" value="1"/>
</dbReference>
<evidence type="ECO:0008006" key="6">
    <source>
        <dbReference type="Google" id="ProtNLM"/>
    </source>
</evidence>
<dbReference type="KEGG" id="ftj:FTUN_2025"/>
<feature type="region of interest" description="Disordered" evidence="1">
    <location>
        <begin position="370"/>
        <end position="417"/>
    </location>
</feature>
<evidence type="ECO:0000313" key="4">
    <source>
        <dbReference type="EMBL" id="QJW94504.1"/>
    </source>
</evidence>
<reference evidence="5" key="1">
    <citation type="submission" date="2020-05" db="EMBL/GenBank/DDBJ databases">
        <title>Frigoriglobus tundricola gen. nov., sp. nov., a psychrotolerant cellulolytic planctomycete of the family Gemmataceae with two divergent copies of 16S rRNA gene.</title>
        <authorList>
            <person name="Kulichevskaya I.S."/>
            <person name="Ivanova A.A."/>
            <person name="Naumoff D.G."/>
            <person name="Beletsky A.V."/>
            <person name="Rijpstra W.I.C."/>
            <person name="Sinninghe Damste J.S."/>
            <person name="Mardanov A.V."/>
            <person name="Ravin N.V."/>
            <person name="Dedysh S.N."/>
        </authorList>
    </citation>
    <scope>NUCLEOTIDE SEQUENCE [LARGE SCALE GENOMIC DNA]</scope>
    <source>
        <strain evidence="5">PL17</strain>
    </source>
</reference>
<dbReference type="InterPro" id="IPR045402">
    <property type="entry name" value="GAP1-N2"/>
</dbReference>
<feature type="domain" description="GTPase-associated protein 1 N-terminal" evidence="2">
    <location>
        <begin position="16"/>
        <end position="142"/>
    </location>
</feature>
<name>A0A6M5YLP4_9BACT</name>
<dbReference type="Gene3D" id="3.40.50.410">
    <property type="entry name" value="von Willebrand factor, type A domain"/>
    <property type="match status" value="1"/>
</dbReference>
<dbReference type="Pfam" id="PF20014">
    <property type="entry name" value="GAP1-M"/>
    <property type="match status" value="1"/>
</dbReference>
<dbReference type="AlphaFoldDB" id="A0A6M5YLP4"/>
<feature type="domain" description="GTPase-associated protein 1 middle" evidence="3">
    <location>
        <begin position="188"/>
        <end position="251"/>
    </location>
</feature>
<evidence type="ECO:0000256" key="1">
    <source>
        <dbReference type="SAM" id="MobiDB-lite"/>
    </source>
</evidence>
<dbReference type="EMBL" id="CP053452">
    <property type="protein sequence ID" value="QJW94504.1"/>
    <property type="molecule type" value="Genomic_DNA"/>
</dbReference>
<evidence type="ECO:0000259" key="3">
    <source>
        <dbReference type="Pfam" id="PF20014"/>
    </source>
</evidence>
<dbReference type="RefSeq" id="WP_227254819.1">
    <property type="nucleotide sequence ID" value="NZ_CP053452.2"/>
</dbReference>
<accession>A0A6M5YLP4</accession>
<proteinExistence type="predicted"/>
<gene>
    <name evidence="4" type="ORF">FTUN_2025</name>
</gene>
<evidence type="ECO:0000259" key="2">
    <source>
        <dbReference type="Pfam" id="PF20013"/>
    </source>
</evidence>
<dbReference type="InterPro" id="IPR045401">
    <property type="entry name" value="GAP1-M"/>
</dbReference>
<sequence length="697" mass="74047">MARAEETEDGVFVGDQYYVTHCAPADSVLNNPGYTVRAASKIDPAALDAAFRYPPYELPIDLWRDPPSAANAPRRLARARHPAGGVWAAHSAYLVKDTVGRDRSYFSHLMQFPAAPAAAVLRSWGADEWVTDYPPGASKALPGNVELPVGALVSDAALTAFLGDSPPGPTELSRTVCPPRLRGTPGERRDLFGRLFLAALVLTEDANRRLYVHAEPGVLALLLYGAVRLLPQSAVADLTFSTYEPAQRDLRDPRLGRVVGTYLGAPGKTLAPDALAPNGLVLDTFALGRSSPELRKPVTESLPSAMKDLIKVVARGEWATVDDIHQFVGGEWDVRSWLEDARVRTKAPPLPPLPDAGEMISLDDPAVNADDALSLDDAPTPPAPAPRARAAGPRRRGGARGTGPRVRPGAPPSRPVGAMTYAAPITRTSPACLLLLIDQSKSMADPFIAGTGQTKAGVVADALNRLIQNVVLRSAKADGVRDYFRVGVLGYGQSVKAGLGGAAPHNVLIPVSQLGAHPLRVETRTKLIPDGVGGVLEQKVKFPVWYDPEASGQTPMCEALAAAGLAVQGFVTEFPDAYPPIVLNLTDGMPSDGNPQYNARLITNQGTRDGATLLFNLLISSKPVAADYFPATEAHLTDVCSKLLFRMSSVLPPKLLEAARAEGHGVQPRARGVVINADPTAIVRFLDIGTRVTPSGK</sequence>